<dbReference type="InterPro" id="IPR040648">
    <property type="entry name" value="HMGXB3_CxC4"/>
</dbReference>
<sequence length="714" mass="75768">MTGRSAGWLRDTAAVPAGNIQPIRVPHELQDTLLQYYLETTDHMREAAAGGGDTSVDRAGSGGAKDAGVGGEGGGDGGDGGAGRTGGNCGHSNELNDDDSLPASNVPHTMAPQVGAEDGDALYAARRRIRTTGVEVALRHLIEGQIMSSLGIGASDWDGLHSLYSTTVALVVGGAAVAIIQGFEVSVVWASRRMGRVLLLCSCGGDRSTTCVETLHQTAKKFTWAHADAMRLAVEGVARQTGRASMLLLFSAFPVLLSEKEETAPPDVQCVRVLRNNREVWAVHAQSVWCALVQPVKSATNQAPRCKNVICRSHRRCLHALAFFKHKMGLGEEQEADSTSEKEYDGNGVAFEQPNKEDEGVLQEEIEDDKATIRRSRNVLPCKEEVRIGVISDSYGRAGQDSPTGMGALPAIFHERRCMRCGSARGTLPLKTTEAVLYTMGGRVAVRTGSWTCSGCGKDVMYDGADSGLFAWSSETIYTRVYVDVVLHMVLTSRSSTSAAAAAMAFFQHVTAALPPATAGQAGQVLNAATASYSETLIVPSCLYACSRCLSLGHMCLYETLVADGQALGFFRNKAVPLLRRMVDNPVVDVLISVGSVVKSVAVRGIIRRRCAARISISSAVTAAERRAYDAFVLAANPPRGPRVCDDKDIGAPCAEWAAWAASYLFCTFFTCVDSEDTSNAGDRGSDSDADVASSSASSDSSTMAAAEESLTKD</sequence>
<dbReference type="AlphaFoldDB" id="A0A1X6PBB5"/>
<gene>
    <name evidence="3" type="ORF">BU14_0116s0029</name>
</gene>
<dbReference type="Pfam" id="PF18717">
    <property type="entry name" value="CxC4"/>
    <property type="match status" value="1"/>
</dbReference>
<feature type="compositionally biased region" description="Low complexity" evidence="1">
    <location>
        <begin position="691"/>
        <end position="714"/>
    </location>
</feature>
<dbReference type="EMBL" id="KV918818">
    <property type="protein sequence ID" value="OSX78209.1"/>
    <property type="molecule type" value="Genomic_DNA"/>
</dbReference>
<feature type="domain" description="HMG" evidence="2">
    <location>
        <begin position="415"/>
        <end position="504"/>
    </location>
</feature>
<evidence type="ECO:0000313" key="4">
    <source>
        <dbReference type="Proteomes" id="UP000218209"/>
    </source>
</evidence>
<proteinExistence type="predicted"/>
<organism evidence="3 4">
    <name type="scientific">Porphyra umbilicalis</name>
    <name type="common">Purple laver</name>
    <name type="synonym">Red alga</name>
    <dbReference type="NCBI Taxonomy" id="2786"/>
    <lineage>
        <taxon>Eukaryota</taxon>
        <taxon>Rhodophyta</taxon>
        <taxon>Bangiophyceae</taxon>
        <taxon>Bangiales</taxon>
        <taxon>Bangiaceae</taxon>
        <taxon>Porphyra</taxon>
    </lineage>
</organism>
<evidence type="ECO:0000259" key="2">
    <source>
        <dbReference type="Pfam" id="PF18717"/>
    </source>
</evidence>
<evidence type="ECO:0000256" key="1">
    <source>
        <dbReference type="SAM" id="MobiDB-lite"/>
    </source>
</evidence>
<feature type="compositionally biased region" description="Gly residues" evidence="1">
    <location>
        <begin position="60"/>
        <end position="89"/>
    </location>
</feature>
<reference evidence="3 4" key="1">
    <citation type="submission" date="2017-03" db="EMBL/GenBank/DDBJ databases">
        <title>WGS assembly of Porphyra umbilicalis.</title>
        <authorList>
            <person name="Brawley S.H."/>
            <person name="Blouin N.A."/>
            <person name="Ficko-Blean E."/>
            <person name="Wheeler G.L."/>
            <person name="Lohr M."/>
            <person name="Goodson H.V."/>
            <person name="Jenkins J.W."/>
            <person name="Blaby-Haas C.E."/>
            <person name="Helliwell K.E."/>
            <person name="Chan C."/>
            <person name="Marriage T."/>
            <person name="Bhattacharya D."/>
            <person name="Klein A.S."/>
            <person name="Badis Y."/>
            <person name="Brodie J."/>
            <person name="Cao Y."/>
            <person name="Collen J."/>
            <person name="Dittami S.M."/>
            <person name="Gachon C.M."/>
            <person name="Green B.R."/>
            <person name="Karpowicz S."/>
            <person name="Kim J.W."/>
            <person name="Kudahl U."/>
            <person name="Lin S."/>
            <person name="Michel G."/>
            <person name="Mittag M."/>
            <person name="Olson B.J."/>
            <person name="Pangilinan J."/>
            <person name="Peng Y."/>
            <person name="Qiu H."/>
            <person name="Shu S."/>
            <person name="Singer J.T."/>
            <person name="Smith A.G."/>
            <person name="Sprecher B.N."/>
            <person name="Wagner V."/>
            <person name="Wang W."/>
            <person name="Wang Z.-Y."/>
            <person name="Yan J."/>
            <person name="Yarish C."/>
            <person name="Zoeuner-Riek S."/>
            <person name="Zhuang Y."/>
            <person name="Zou Y."/>
            <person name="Lindquist E.A."/>
            <person name="Grimwood J."/>
            <person name="Barry K."/>
            <person name="Rokhsar D.S."/>
            <person name="Schmutz J."/>
            <person name="Stiller J.W."/>
            <person name="Grossman A.R."/>
            <person name="Prochnik S.E."/>
        </authorList>
    </citation>
    <scope>NUCLEOTIDE SEQUENCE [LARGE SCALE GENOMIC DNA]</scope>
    <source>
        <strain evidence="3">4086291</strain>
    </source>
</reference>
<feature type="region of interest" description="Disordered" evidence="1">
    <location>
        <begin position="677"/>
        <end position="714"/>
    </location>
</feature>
<accession>A0A1X6PBB5</accession>
<feature type="region of interest" description="Disordered" evidence="1">
    <location>
        <begin position="332"/>
        <end position="359"/>
    </location>
</feature>
<dbReference type="Proteomes" id="UP000218209">
    <property type="component" value="Unassembled WGS sequence"/>
</dbReference>
<name>A0A1X6PBB5_PORUM</name>
<feature type="region of interest" description="Disordered" evidence="1">
    <location>
        <begin position="48"/>
        <end position="103"/>
    </location>
</feature>
<protein>
    <recommendedName>
        <fullName evidence="2">HMG domain-containing protein</fullName>
    </recommendedName>
</protein>
<keyword evidence="4" id="KW-1185">Reference proteome</keyword>
<evidence type="ECO:0000313" key="3">
    <source>
        <dbReference type="EMBL" id="OSX78209.1"/>
    </source>
</evidence>